<organism evidence="1 2">
    <name type="scientific">Sporomusa termitida</name>
    <dbReference type="NCBI Taxonomy" id="2377"/>
    <lineage>
        <taxon>Bacteria</taxon>
        <taxon>Bacillati</taxon>
        <taxon>Bacillota</taxon>
        <taxon>Negativicutes</taxon>
        <taxon>Selenomonadales</taxon>
        <taxon>Sporomusaceae</taxon>
        <taxon>Sporomusa</taxon>
    </lineage>
</organism>
<gene>
    <name evidence="1" type="ORF">SPTER_35680</name>
</gene>
<dbReference type="EMBL" id="CP036259">
    <property type="protein sequence ID" value="QDR82147.1"/>
    <property type="molecule type" value="Genomic_DNA"/>
</dbReference>
<evidence type="ECO:0000313" key="1">
    <source>
        <dbReference type="EMBL" id="QDR82147.1"/>
    </source>
</evidence>
<dbReference type="RefSeq" id="WP_144351568.1">
    <property type="nucleotide sequence ID" value="NZ_CP036259.1"/>
</dbReference>
<evidence type="ECO:0000313" key="2">
    <source>
        <dbReference type="Proteomes" id="UP000320776"/>
    </source>
</evidence>
<sequence>MQEMKPGSDPTRSLPQRTPGFEFFTAIHSLFMGKAESKAEEAQQLLNPQISDENNPADSLDTGKLTKLINYIRGGAPSLLLVYTAYGLLV</sequence>
<protein>
    <submittedName>
        <fullName evidence="1">Uncharacterized protein</fullName>
    </submittedName>
</protein>
<dbReference type="KEGG" id="sted:SPTER_35680"/>
<dbReference type="Proteomes" id="UP000320776">
    <property type="component" value="Chromosome"/>
</dbReference>
<name>A0A517DXS2_9FIRM</name>
<proteinExistence type="predicted"/>
<dbReference type="OrthoDB" id="9862477at2"/>
<dbReference type="AlphaFoldDB" id="A0A517DXS2"/>
<reference evidence="1 2" key="1">
    <citation type="submission" date="2019-02" db="EMBL/GenBank/DDBJ databases">
        <title>Closed genome of Sporomusa termitida DSM 4440.</title>
        <authorList>
            <person name="Poehlein A."/>
            <person name="Daniel R."/>
        </authorList>
    </citation>
    <scope>NUCLEOTIDE SEQUENCE [LARGE SCALE GENOMIC DNA]</scope>
    <source>
        <strain evidence="1 2">DSM 4440</strain>
    </source>
</reference>
<keyword evidence="2" id="KW-1185">Reference proteome</keyword>
<accession>A0A517DXS2</accession>